<evidence type="ECO:0000256" key="6">
    <source>
        <dbReference type="ARBA" id="ARBA00023136"/>
    </source>
</evidence>
<dbReference type="Proteomes" id="UP000053647">
    <property type="component" value="Unassembled WGS sequence"/>
</dbReference>
<feature type="transmembrane region" description="Helical" evidence="7">
    <location>
        <begin position="29"/>
        <end position="54"/>
    </location>
</feature>
<feature type="domain" description="Major facilitator superfamily (MFS) profile" evidence="8">
    <location>
        <begin position="32"/>
        <end position="523"/>
    </location>
</feature>
<dbReference type="AlphaFoldDB" id="A0A0C9TXD7"/>
<evidence type="ECO:0000256" key="3">
    <source>
        <dbReference type="ARBA" id="ARBA00022448"/>
    </source>
</evidence>
<keyword evidence="3" id="KW-0813">Transport</keyword>
<dbReference type="GO" id="GO:0005886">
    <property type="term" value="C:plasma membrane"/>
    <property type="evidence" value="ECO:0007669"/>
    <property type="project" value="TreeGrafter"/>
</dbReference>
<dbReference type="EMBL" id="KN819366">
    <property type="protein sequence ID" value="KIJ12272.1"/>
    <property type="molecule type" value="Genomic_DNA"/>
</dbReference>
<protein>
    <recommendedName>
        <fullName evidence="8">Major facilitator superfamily (MFS) profile domain-containing protein</fullName>
    </recommendedName>
</protein>
<feature type="transmembrane region" description="Helical" evidence="7">
    <location>
        <begin position="250"/>
        <end position="269"/>
    </location>
</feature>
<feature type="transmembrane region" description="Helical" evidence="7">
    <location>
        <begin position="66"/>
        <end position="85"/>
    </location>
</feature>
<feature type="transmembrane region" description="Helical" evidence="7">
    <location>
        <begin position="417"/>
        <end position="438"/>
    </location>
</feature>
<evidence type="ECO:0000256" key="1">
    <source>
        <dbReference type="ARBA" id="ARBA00004127"/>
    </source>
</evidence>
<evidence type="ECO:0000313" key="9">
    <source>
        <dbReference type="EMBL" id="KIJ12272.1"/>
    </source>
</evidence>
<comment type="similarity">
    <text evidence="2">Belongs to the major facilitator superfamily.</text>
</comment>
<dbReference type="HOGENOM" id="CLU_000960_22_0_1"/>
<keyword evidence="4 7" id="KW-0812">Transmembrane</keyword>
<proteinExistence type="inferred from homology"/>
<feature type="transmembrane region" description="Helical" evidence="7">
    <location>
        <begin position="219"/>
        <end position="238"/>
    </location>
</feature>
<dbReference type="PANTHER" id="PTHR23501:SF189">
    <property type="entry name" value="DRUG TRANSPORTER, PUTATIVE (AFU_ORTHOLOGUE AFUA_4G03920)-RELATED"/>
    <property type="match status" value="1"/>
</dbReference>
<dbReference type="Gene3D" id="1.20.1720.10">
    <property type="entry name" value="Multidrug resistance protein D"/>
    <property type="match status" value="1"/>
</dbReference>
<dbReference type="InterPro" id="IPR020846">
    <property type="entry name" value="MFS_dom"/>
</dbReference>
<feature type="transmembrane region" description="Helical" evidence="7">
    <location>
        <begin position="378"/>
        <end position="396"/>
    </location>
</feature>
<gene>
    <name evidence="9" type="ORF">PAXINDRAFT_83144</name>
</gene>
<keyword evidence="5 7" id="KW-1133">Transmembrane helix</keyword>
<feature type="transmembrane region" description="Helical" evidence="7">
    <location>
        <begin position="97"/>
        <end position="119"/>
    </location>
</feature>
<feature type="transmembrane region" description="Helical" evidence="7">
    <location>
        <begin position="155"/>
        <end position="175"/>
    </location>
</feature>
<keyword evidence="10" id="KW-1185">Reference proteome</keyword>
<evidence type="ECO:0000256" key="5">
    <source>
        <dbReference type="ARBA" id="ARBA00022989"/>
    </source>
</evidence>
<dbReference type="FunFam" id="1.20.1720.10:FF:000013">
    <property type="entry name" value="Related to multidrug resistance proteins"/>
    <property type="match status" value="1"/>
</dbReference>
<name>A0A0C9TXD7_PAXIN</name>
<dbReference type="Gene3D" id="1.20.1250.20">
    <property type="entry name" value="MFS general substrate transporter like domains"/>
    <property type="match status" value="1"/>
</dbReference>
<dbReference type="InterPro" id="IPR036259">
    <property type="entry name" value="MFS_trans_sf"/>
</dbReference>
<feature type="transmembrane region" description="Helical" evidence="7">
    <location>
        <begin position="125"/>
        <end position="143"/>
    </location>
</feature>
<feature type="transmembrane region" description="Helical" evidence="7">
    <location>
        <begin position="354"/>
        <end position="372"/>
    </location>
</feature>
<dbReference type="PRINTS" id="PR01036">
    <property type="entry name" value="TCRTETB"/>
</dbReference>
<reference evidence="10" key="2">
    <citation type="submission" date="2015-01" db="EMBL/GenBank/DDBJ databases">
        <title>Evolutionary Origins and Diversification of the Mycorrhizal Mutualists.</title>
        <authorList>
            <consortium name="DOE Joint Genome Institute"/>
            <consortium name="Mycorrhizal Genomics Consortium"/>
            <person name="Kohler A."/>
            <person name="Kuo A."/>
            <person name="Nagy L.G."/>
            <person name="Floudas D."/>
            <person name="Copeland A."/>
            <person name="Barry K.W."/>
            <person name="Cichocki N."/>
            <person name="Veneault-Fourrey C."/>
            <person name="LaButti K."/>
            <person name="Lindquist E.A."/>
            <person name="Lipzen A."/>
            <person name="Lundell T."/>
            <person name="Morin E."/>
            <person name="Murat C."/>
            <person name="Riley R."/>
            <person name="Ohm R."/>
            <person name="Sun H."/>
            <person name="Tunlid A."/>
            <person name="Henrissat B."/>
            <person name="Grigoriev I.V."/>
            <person name="Hibbett D.S."/>
            <person name="Martin F."/>
        </authorList>
    </citation>
    <scope>NUCLEOTIDE SEQUENCE [LARGE SCALE GENOMIC DNA]</scope>
    <source>
        <strain evidence="10">ATCC 200175</strain>
    </source>
</reference>
<evidence type="ECO:0000256" key="7">
    <source>
        <dbReference type="SAM" id="Phobius"/>
    </source>
</evidence>
<dbReference type="GO" id="GO:0022857">
    <property type="term" value="F:transmembrane transporter activity"/>
    <property type="evidence" value="ECO:0007669"/>
    <property type="project" value="InterPro"/>
</dbReference>
<accession>A0A0C9TXD7</accession>
<dbReference type="PANTHER" id="PTHR23501">
    <property type="entry name" value="MAJOR FACILITATOR SUPERFAMILY"/>
    <property type="match status" value="1"/>
</dbReference>
<feature type="transmembrane region" description="Helical" evidence="7">
    <location>
        <begin position="499"/>
        <end position="519"/>
    </location>
</feature>
<dbReference type="OrthoDB" id="10021397at2759"/>
<dbReference type="PROSITE" id="PS50850">
    <property type="entry name" value="MFS"/>
    <property type="match status" value="1"/>
</dbReference>
<feature type="transmembrane region" description="Helical" evidence="7">
    <location>
        <begin position="290"/>
        <end position="312"/>
    </location>
</feature>
<dbReference type="GO" id="GO:0012505">
    <property type="term" value="C:endomembrane system"/>
    <property type="evidence" value="ECO:0007669"/>
    <property type="project" value="UniProtKB-SubCell"/>
</dbReference>
<organism evidence="9 10">
    <name type="scientific">Paxillus involutus ATCC 200175</name>
    <dbReference type="NCBI Taxonomy" id="664439"/>
    <lineage>
        <taxon>Eukaryota</taxon>
        <taxon>Fungi</taxon>
        <taxon>Dikarya</taxon>
        <taxon>Basidiomycota</taxon>
        <taxon>Agaricomycotina</taxon>
        <taxon>Agaricomycetes</taxon>
        <taxon>Agaricomycetidae</taxon>
        <taxon>Boletales</taxon>
        <taxon>Paxilineae</taxon>
        <taxon>Paxillaceae</taxon>
        <taxon>Paxillus</taxon>
    </lineage>
</organism>
<evidence type="ECO:0000313" key="10">
    <source>
        <dbReference type="Proteomes" id="UP000053647"/>
    </source>
</evidence>
<feature type="transmembrane region" description="Helical" evidence="7">
    <location>
        <begin position="324"/>
        <end position="342"/>
    </location>
</feature>
<feature type="transmembrane region" description="Helical" evidence="7">
    <location>
        <begin position="187"/>
        <end position="207"/>
    </location>
</feature>
<dbReference type="InterPro" id="IPR011701">
    <property type="entry name" value="MFS"/>
</dbReference>
<evidence type="ECO:0000256" key="2">
    <source>
        <dbReference type="ARBA" id="ARBA00008335"/>
    </source>
</evidence>
<keyword evidence="6 7" id="KW-0472">Membrane</keyword>
<sequence>MTTPLPVTSHTTSPLKLTDQTNLLPFKKVAIVFSGLALCIVVCTLDSVIIATALPTISASFNAGSVASWVPSAYMLTSTSFQPLYGRLSDIFGRKAALCLAMVVFMIGSLLSGFSRSIIELIVCRGLTGAGGGGITSMAQIIMSDVVSLRDRGKYQGIIGGVIALGYALGPPVGGALSERVSWRWCFWINVPISLSAICAVVFVLPLKPVEGGLLAVDYLGIGLTLAGSVLIILPLIWGGVKFPWNSPIILAPLCSGVLVIFLFCCWEWKGASLPIVPMHIFKHVTVTGVYIAMFVNGFIFFSSIYCLSQLFQVALGYSPIRSGVFLLPVLMGQSLSSWIAGMSMSRTGRYRTIVYAGFSVWTVGCGCLSTVTQSTPSALLVFYMLLAGIGAGQTLQTTTVAAQASVSRKDMSVVTAFRNFIRLFGGTLSLAVGSTLINNSLRTALSSLSLTSSAITTIIDDPTILGSSTSTSQLAALGLTPSQATYALTHGYVVGFKFVFILNACLAGVATVSSIFMIKHKELIRADEKRLRAEAQQALEIGGNGEQGVSKQMSSDKRDPETVNDALRVDVEMGSGVVSLTFHVDCVLIVLLQPEKPEYA</sequence>
<evidence type="ECO:0000256" key="4">
    <source>
        <dbReference type="ARBA" id="ARBA00022692"/>
    </source>
</evidence>
<dbReference type="Pfam" id="PF07690">
    <property type="entry name" value="MFS_1"/>
    <property type="match status" value="1"/>
</dbReference>
<evidence type="ECO:0000259" key="8">
    <source>
        <dbReference type="PROSITE" id="PS50850"/>
    </source>
</evidence>
<dbReference type="CDD" id="cd17502">
    <property type="entry name" value="MFS_Azr1_MDR_like"/>
    <property type="match status" value="1"/>
</dbReference>
<comment type="subcellular location">
    <subcellularLocation>
        <location evidence="1">Endomembrane system</location>
        <topology evidence="1">Multi-pass membrane protein</topology>
    </subcellularLocation>
</comment>
<reference evidence="9 10" key="1">
    <citation type="submission" date="2014-06" db="EMBL/GenBank/DDBJ databases">
        <authorList>
            <consortium name="DOE Joint Genome Institute"/>
            <person name="Kuo A."/>
            <person name="Kohler A."/>
            <person name="Nagy L.G."/>
            <person name="Floudas D."/>
            <person name="Copeland A."/>
            <person name="Barry K.W."/>
            <person name="Cichocki N."/>
            <person name="Veneault-Fourrey C."/>
            <person name="LaButti K."/>
            <person name="Lindquist E.A."/>
            <person name="Lipzen A."/>
            <person name="Lundell T."/>
            <person name="Morin E."/>
            <person name="Murat C."/>
            <person name="Sun H."/>
            <person name="Tunlid A."/>
            <person name="Henrissat B."/>
            <person name="Grigoriev I.V."/>
            <person name="Hibbett D.S."/>
            <person name="Martin F."/>
            <person name="Nordberg H.P."/>
            <person name="Cantor M.N."/>
            <person name="Hua S.X."/>
        </authorList>
    </citation>
    <scope>NUCLEOTIDE SEQUENCE [LARGE SCALE GENOMIC DNA]</scope>
    <source>
        <strain evidence="9 10">ATCC 200175</strain>
    </source>
</reference>
<dbReference type="SUPFAM" id="SSF103473">
    <property type="entry name" value="MFS general substrate transporter"/>
    <property type="match status" value="2"/>
</dbReference>